<dbReference type="InterPro" id="IPR050768">
    <property type="entry name" value="UPF0353/GerABKA_families"/>
</dbReference>
<keyword evidence="5" id="KW-0812">Transmembrane</keyword>
<feature type="transmembrane region" description="Helical" evidence="5">
    <location>
        <begin position="297"/>
        <end position="315"/>
    </location>
</feature>
<evidence type="ECO:0000256" key="4">
    <source>
        <dbReference type="PIRNR" id="PIRNR005690"/>
    </source>
</evidence>
<dbReference type="RefSeq" id="WP_368504601.1">
    <property type="nucleotide sequence ID" value="NZ_CP162551.1"/>
</dbReference>
<feature type="transmembrane region" description="Helical" evidence="5">
    <location>
        <begin position="388"/>
        <end position="405"/>
    </location>
</feature>
<evidence type="ECO:0000256" key="3">
    <source>
        <dbReference type="ARBA" id="ARBA00023136"/>
    </source>
</evidence>
<proteinExistence type="inferred from homology"/>
<dbReference type="InterPro" id="IPR004995">
    <property type="entry name" value="Spore_Ger"/>
</dbReference>
<reference evidence="6" key="1">
    <citation type="submission" date="2024-07" db="EMBL/GenBank/DDBJ databases">
        <title>Identification and characteristics of an arsenic-resistant bacterial isolate, which belongs to a novel species.</title>
        <authorList>
            <person name="Juszczyk A."/>
            <person name="Kowalczyk A."/>
            <person name="Was K."/>
            <person name="Kosowicz W."/>
            <person name="Budzyn A."/>
            <person name="Latowski D."/>
        </authorList>
    </citation>
    <scope>NUCLEOTIDE SEQUENCE</scope>
    <source>
        <strain evidence="6">As8PL</strain>
    </source>
</reference>
<comment type="similarity">
    <text evidence="2 4">Belongs to the GerABKA family.</text>
</comment>
<evidence type="ECO:0000256" key="5">
    <source>
        <dbReference type="SAM" id="Phobius"/>
    </source>
</evidence>
<dbReference type="GO" id="GO:0009847">
    <property type="term" value="P:spore germination"/>
    <property type="evidence" value="ECO:0007669"/>
    <property type="project" value="UniProtKB-UniRule"/>
</dbReference>
<feature type="transmembrane region" description="Helical" evidence="5">
    <location>
        <begin position="417"/>
        <end position="444"/>
    </location>
</feature>
<name>A0AB39BTL7_9BACI</name>
<keyword evidence="3 4" id="KW-0472">Membrane</keyword>
<comment type="subcellular location">
    <subcellularLocation>
        <location evidence="4">Cell membrane</location>
    </subcellularLocation>
    <subcellularLocation>
        <location evidence="1">Membrane</location>
        <topology evidence="1">Multi-pass membrane protein</topology>
    </subcellularLocation>
</comment>
<evidence type="ECO:0000256" key="2">
    <source>
        <dbReference type="ARBA" id="ARBA00005278"/>
    </source>
</evidence>
<dbReference type="Pfam" id="PF03323">
    <property type="entry name" value="GerA"/>
    <property type="match status" value="1"/>
</dbReference>
<dbReference type="PANTHER" id="PTHR22550:SF9">
    <property type="entry name" value="STAGE V SPORULATION PROTEIN AF"/>
    <property type="match status" value="1"/>
</dbReference>
<keyword evidence="5" id="KW-1133">Transmembrane helix</keyword>
<evidence type="ECO:0000256" key="1">
    <source>
        <dbReference type="ARBA" id="ARBA00004141"/>
    </source>
</evidence>
<organism evidence="6">
    <name type="scientific">Alkalihalophilus sp. As8PL</name>
    <dbReference type="NCBI Taxonomy" id="3237103"/>
    <lineage>
        <taxon>Bacteria</taxon>
        <taxon>Bacillati</taxon>
        <taxon>Bacillota</taxon>
        <taxon>Bacilli</taxon>
        <taxon>Bacillales</taxon>
        <taxon>Bacillaceae</taxon>
        <taxon>Alkalihalophilus</taxon>
    </lineage>
</organism>
<evidence type="ECO:0000313" key="6">
    <source>
        <dbReference type="EMBL" id="XDI37237.1"/>
    </source>
</evidence>
<feature type="transmembrane region" description="Helical" evidence="5">
    <location>
        <begin position="362"/>
        <end position="382"/>
    </location>
</feature>
<sequence length="495" mass="55799">MSQANEKHEEHFTRDFTKNETRLAERLGLGESFDVGVRTLSILDRKTNIYFVNGLIDSLYVIELMKELMDLDVRHRKTHNIKEAFKNHLTHVQVEETHSMDNAITQMLSGLIFIVVEGEEEAFVIDVRQYPGRGPEEPDTERVVRGARDGYTENIIINTALTRRRIRDERLRNEILQVGVRSKTDICISYIDGIADPTLVDIIKKELDAIEIDGLTMADKIVEEYIVKQGANPFPLVRYTERPDVAATHLLEGHIVIIVDTSPSVIIAPTTLFHHVQHAEEYRQSPAVGTFLRWTRFIGIFFSLFILPFWLLLVVQPSLLPAGLDFIGPEETNNIPIVLQILFAEMGIELLRMAAIHTPSPLATALGLVAALLIGEIAIQVGYFTPEVILYVALGAIGMFATPSYELGVALRITRIILIILVAWLKVPGLIIGTTLFVLLLAGLKTFNKPYMWPFLPFDPPAIWQILIRATVPSVRWRPSIVNPQDPIKQKPSGR</sequence>
<dbReference type="GO" id="GO:0005886">
    <property type="term" value="C:plasma membrane"/>
    <property type="evidence" value="ECO:0007669"/>
    <property type="project" value="UniProtKB-SubCell"/>
</dbReference>
<accession>A0AB39BTL7</accession>
<gene>
    <name evidence="6" type="ORF">AB3N04_02660</name>
</gene>
<dbReference type="PIRSF" id="PIRSF005690">
    <property type="entry name" value="GerBA"/>
    <property type="match status" value="1"/>
</dbReference>
<protein>
    <submittedName>
        <fullName evidence="6">Spore germination protein</fullName>
    </submittedName>
</protein>
<dbReference type="EMBL" id="CP162551">
    <property type="protein sequence ID" value="XDI37237.1"/>
    <property type="molecule type" value="Genomic_DNA"/>
</dbReference>
<dbReference type="PANTHER" id="PTHR22550">
    <property type="entry name" value="SPORE GERMINATION PROTEIN"/>
    <property type="match status" value="1"/>
</dbReference>
<dbReference type="AlphaFoldDB" id="A0AB39BTL7"/>